<dbReference type="EMBL" id="CQBK01000008">
    <property type="protein sequence ID" value="CNH73169.1"/>
    <property type="molecule type" value="Genomic_DNA"/>
</dbReference>
<protein>
    <submittedName>
        <fullName evidence="9">Methyl-accepting chemotaxis protein</fullName>
    </submittedName>
</protein>
<evidence type="ECO:0000313" key="10">
    <source>
        <dbReference type="Proteomes" id="UP000038204"/>
    </source>
</evidence>
<evidence type="ECO:0000256" key="1">
    <source>
        <dbReference type="ARBA" id="ARBA00004236"/>
    </source>
</evidence>
<dbReference type="AlphaFoldDB" id="A0A0T9PMK7"/>
<dbReference type="Proteomes" id="UP000038204">
    <property type="component" value="Unassembled WGS sequence"/>
</dbReference>
<keyword evidence="5 7" id="KW-0472">Membrane</keyword>
<sequence>MNYVFKKYLGYIISKFSFSESRLGILFGFTLVISLFSLLQIFSIGYLSHILNSTKTNVEITHRNHQQEALMDRARIELLIASDKLNRAGIYYMEDKETGSEGSWQSHSQ</sequence>
<evidence type="ECO:0000256" key="3">
    <source>
        <dbReference type="ARBA" id="ARBA00022692"/>
    </source>
</evidence>
<feature type="transmembrane region" description="Helical" evidence="7">
    <location>
        <begin position="25"/>
        <end position="47"/>
    </location>
</feature>
<evidence type="ECO:0000256" key="6">
    <source>
        <dbReference type="ARBA" id="ARBA00023224"/>
    </source>
</evidence>
<accession>A0A0T9PMK7</accession>
<dbReference type="GO" id="GO:0006935">
    <property type="term" value="P:chemotaxis"/>
    <property type="evidence" value="ECO:0007669"/>
    <property type="project" value="InterPro"/>
</dbReference>
<keyword evidence="4 7" id="KW-1133">Transmembrane helix</keyword>
<dbReference type="GO" id="GO:0005886">
    <property type="term" value="C:plasma membrane"/>
    <property type="evidence" value="ECO:0007669"/>
    <property type="project" value="UniProtKB-SubCell"/>
</dbReference>
<comment type="subcellular location">
    <subcellularLocation>
        <location evidence="1">Cell membrane</location>
    </subcellularLocation>
</comment>
<keyword evidence="3 7" id="KW-0812">Transmembrane</keyword>
<dbReference type="SUPFAM" id="SSF47170">
    <property type="entry name" value="Aspartate receptor, ligand-binding domain"/>
    <property type="match status" value="1"/>
</dbReference>
<evidence type="ECO:0000256" key="4">
    <source>
        <dbReference type="ARBA" id="ARBA00022989"/>
    </source>
</evidence>
<evidence type="ECO:0000256" key="2">
    <source>
        <dbReference type="ARBA" id="ARBA00022475"/>
    </source>
</evidence>
<organism evidence="9 10">
    <name type="scientific">Yersinia similis</name>
    <dbReference type="NCBI Taxonomy" id="367190"/>
    <lineage>
        <taxon>Bacteria</taxon>
        <taxon>Pseudomonadati</taxon>
        <taxon>Pseudomonadota</taxon>
        <taxon>Gammaproteobacteria</taxon>
        <taxon>Enterobacterales</taxon>
        <taxon>Yersiniaceae</taxon>
        <taxon>Yersinia</taxon>
    </lineage>
</organism>
<proteinExistence type="predicted"/>
<feature type="domain" description="Chemotaxis methyl-accepting receptor Tar-related ligand-binding" evidence="8">
    <location>
        <begin position="21"/>
        <end position="100"/>
    </location>
</feature>
<name>A0A0T9PMK7_9GAMM</name>
<evidence type="ECO:0000256" key="5">
    <source>
        <dbReference type="ARBA" id="ARBA00023136"/>
    </source>
</evidence>
<keyword evidence="2" id="KW-1003">Cell membrane</keyword>
<dbReference type="InterPro" id="IPR035440">
    <property type="entry name" value="4HB_MCP_dom_sf"/>
</dbReference>
<evidence type="ECO:0000256" key="7">
    <source>
        <dbReference type="SAM" id="Phobius"/>
    </source>
</evidence>
<gene>
    <name evidence="9" type="primary">cheD2_2</name>
    <name evidence="9" type="ORF">ERS008667_01376</name>
</gene>
<keyword evidence="6" id="KW-0807">Transducer</keyword>
<dbReference type="Pfam" id="PF02203">
    <property type="entry name" value="TarH"/>
    <property type="match status" value="1"/>
</dbReference>
<evidence type="ECO:0000259" key="8">
    <source>
        <dbReference type="Pfam" id="PF02203"/>
    </source>
</evidence>
<evidence type="ECO:0000313" key="9">
    <source>
        <dbReference type="EMBL" id="CNH73169.1"/>
    </source>
</evidence>
<dbReference type="Gene3D" id="1.20.120.30">
    <property type="entry name" value="Aspartate receptor, ligand-binding domain"/>
    <property type="match status" value="1"/>
</dbReference>
<dbReference type="InterPro" id="IPR003122">
    <property type="entry name" value="Tar_rcpt_lig-bd"/>
</dbReference>
<dbReference type="GO" id="GO:0007165">
    <property type="term" value="P:signal transduction"/>
    <property type="evidence" value="ECO:0007669"/>
    <property type="project" value="UniProtKB-KW"/>
</dbReference>
<reference evidence="9 10" key="1">
    <citation type="submission" date="2015-03" db="EMBL/GenBank/DDBJ databases">
        <authorList>
            <person name="Murphy D."/>
        </authorList>
    </citation>
    <scope>NUCLEOTIDE SEQUENCE [LARGE SCALE GENOMIC DNA]</scope>
    <source>
        <strain evidence="9 10">Y233</strain>
    </source>
</reference>